<gene>
    <name evidence="11" type="ORF">PV05_01239</name>
</gene>
<keyword evidence="10" id="KW-0472">Membrane</keyword>
<sequence length="537" mass="60604">MLGYFNPLLLVGGIIITVAIYYHQRSKPALPDLPWLNTRDGELFTRLRARFRSTINYKDAIYQAYEQYSKNDQSCILPDINGAEIILPISAMSWFISQADTVLSVDEMHRDTLQFDHTFVHPFIVENPLHHETVRTDLTRQLGALTVPIMDELSASFDEYWGTDTENWRELCVFDTAMQIVARTSNRALIGLPWCRHQTLLDHGKGFAIAMAVSAALLKQMPAFLRPILSPLVTLPNKRHTRGFARILRPEIERRQRLLDETTDNEKSIGEKEPNDFLQWSIRRARESGITVENNPDIIAERTLAVNFAAIHTSTMSITNAVFDLVGSDPSLGYLEILRDEAASVLASENGIWTKQGIARMLKIDSALRESSRMGSFLGALARVVVSPSGTTAPNGTFCPYGSMISVPTTPVQNDPTLYSSPGTYQPFRFSSQREAHHLEGDDSQNEGKMTDNEEYIRKANLSFVSTSASYHPFGHGRHACPGRFFAANELKMLLAYMVLNYEFEMQPSRPSNVWMGRTHLPPMKATIKVRRRPHKA</sequence>
<keyword evidence="10" id="KW-1133">Transmembrane helix</keyword>
<keyword evidence="6 8" id="KW-0408">Iron</keyword>
<dbReference type="InterPro" id="IPR017972">
    <property type="entry name" value="Cyt_P450_CS"/>
</dbReference>
<dbReference type="OrthoDB" id="1844152at2759"/>
<dbReference type="GO" id="GO:0016705">
    <property type="term" value="F:oxidoreductase activity, acting on paired donors, with incorporation or reduction of molecular oxygen"/>
    <property type="evidence" value="ECO:0007669"/>
    <property type="project" value="InterPro"/>
</dbReference>
<keyword evidence="3 8" id="KW-0349">Heme</keyword>
<dbReference type="RefSeq" id="XP_013321661.1">
    <property type="nucleotide sequence ID" value="XM_013466207.1"/>
</dbReference>
<dbReference type="GO" id="GO:0004497">
    <property type="term" value="F:monooxygenase activity"/>
    <property type="evidence" value="ECO:0007669"/>
    <property type="project" value="UniProtKB-KW"/>
</dbReference>
<dbReference type="AlphaFoldDB" id="A0A0D2DFN1"/>
<evidence type="ECO:0000256" key="10">
    <source>
        <dbReference type="SAM" id="Phobius"/>
    </source>
</evidence>
<evidence type="ECO:0000256" key="2">
    <source>
        <dbReference type="ARBA" id="ARBA00010617"/>
    </source>
</evidence>
<dbReference type="PANTHER" id="PTHR46206">
    <property type="entry name" value="CYTOCHROME P450"/>
    <property type="match status" value="1"/>
</dbReference>
<dbReference type="Gene3D" id="1.10.630.10">
    <property type="entry name" value="Cytochrome P450"/>
    <property type="match status" value="1"/>
</dbReference>
<protein>
    <recommendedName>
        <fullName evidence="13">Cytochrome P450</fullName>
    </recommendedName>
</protein>
<dbReference type="PRINTS" id="PR00465">
    <property type="entry name" value="EP450IV"/>
</dbReference>
<evidence type="ECO:0000256" key="8">
    <source>
        <dbReference type="PIRSR" id="PIRSR602403-1"/>
    </source>
</evidence>
<evidence type="ECO:0000313" key="11">
    <source>
        <dbReference type="EMBL" id="KIW61077.1"/>
    </source>
</evidence>
<evidence type="ECO:0000256" key="6">
    <source>
        <dbReference type="ARBA" id="ARBA00023004"/>
    </source>
</evidence>
<evidence type="ECO:0000256" key="3">
    <source>
        <dbReference type="ARBA" id="ARBA00022617"/>
    </source>
</evidence>
<evidence type="ECO:0000256" key="1">
    <source>
        <dbReference type="ARBA" id="ARBA00001971"/>
    </source>
</evidence>
<dbReference type="Pfam" id="PF00067">
    <property type="entry name" value="p450"/>
    <property type="match status" value="1"/>
</dbReference>
<comment type="cofactor">
    <cofactor evidence="1 8">
        <name>heme</name>
        <dbReference type="ChEBI" id="CHEBI:30413"/>
    </cofactor>
</comment>
<name>A0A0D2DFN1_9EURO</name>
<dbReference type="GO" id="GO:0005506">
    <property type="term" value="F:iron ion binding"/>
    <property type="evidence" value="ECO:0007669"/>
    <property type="project" value="InterPro"/>
</dbReference>
<dbReference type="EMBL" id="KN847317">
    <property type="protein sequence ID" value="KIW61077.1"/>
    <property type="molecule type" value="Genomic_DNA"/>
</dbReference>
<dbReference type="InterPro" id="IPR001128">
    <property type="entry name" value="Cyt_P450"/>
</dbReference>
<dbReference type="GeneID" id="25323147"/>
<evidence type="ECO:0000256" key="5">
    <source>
        <dbReference type="ARBA" id="ARBA00023002"/>
    </source>
</evidence>
<keyword evidence="5 9" id="KW-0560">Oxidoreductase</keyword>
<dbReference type="STRING" id="348802.A0A0D2DFN1"/>
<feature type="transmembrane region" description="Helical" evidence="10">
    <location>
        <begin position="6"/>
        <end position="23"/>
    </location>
</feature>
<keyword evidence="10" id="KW-0812">Transmembrane</keyword>
<dbReference type="CDD" id="cd11041">
    <property type="entry name" value="CYP503A1-like"/>
    <property type="match status" value="1"/>
</dbReference>
<dbReference type="Proteomes" id="UP000054342">
    <property type="component" value="Unassembled WGS sequence"/>
</dbReference>
<keyword evidence="7 9" id="KW-0503">Monooxygenase</keyword>
<evidence type="ECO:0000256" key="4">
    <source>
        <dbReference type="ARBA" id="ARBA00022723"/>
    </source>
</evidence>
<reference evidence="11 12" key="1">
    <citation type="submission" date="2015-01" db="EMBL/GenBank/DDBJ databases">
        <title>The Genome Sequence of Exophiala xenobiotica CBS118157.</title>
        <authorList>
            <consortium name="The Broad Institute Genomics Platform"/>
            <person name="Cuomo C."/>
            <person name="de Hoog S."/>
            <person name="Gorbushina A."/>
            <person name="Stielow B."/>
            <person name="Teixiera M."/>
            <person name="Abouelleil A."/>
            <person name="Chapman S.B."/>
            <person name="Priest M."/>
            <person name="Young S.K."/>
            <person name="Wortman J."/>
            <person name="Nusbaum C."/>
            <person name="Birren B."/>
        </authorList>
    </citation>
    <scope>NUCLEOTIDE SEQUENCE [LARGE SCALE GENOMIC DNA]</scope>
    <source>
        <strain evidence="11 12">CBS 118157</strain>
    </source>
</reference>
<accession>A0A0D2DFN1</accession>
<evidence type="ECO:0000256" key="9">
    <source>
        <dbReference type="RuleBase" id="RU000461"/>
    </source>
</evidence>
<evidence type="ECO:0000313" key="12">
    <source>
        <dbReference type="Proteomes" id="UP000054342"/>
    </source>
</evidence>
<dbReference type="InterPro" id="IPR002403">
    <property type="entry name" value="Cyt_P450_E_grp-IV"/>
</dbReference>
<comment type="similarity">
    <text evidence="2 9">Belongs to the cytochrome P450 family.</text>
</comment>
<dbReference type="PANTHER" id="PTHR46206:SF1">
    <property type="entry name" value="P450, PUTATIVE (EUROFUNG)-RELATED"/>
    <property type="match status" value="1"/>
</dbReference>
<dbReference type="HOGENOM" id="CLU_022195_9_2_1"/>
<organism evidence="11 12">
    <name type="scientific">Exophiala xenobiotica</name>
    <dbReference type="NCBI Taxonomy" id="348802"/>
    <lineage>
        <taxon>Eukaryota</taxon>
        <taxon>Fungi</taxon>
        <taxon>Dikarya</taxon>
        <taxon>Ascomycota</taxon>
        <taxon>Pezizomycotina</taxon>
        <taxon>Eurotiomycetes</taxon>
        <taxon>Chaetothyriomycetidae</taxon>
        <taxon>Chaetothyriales</taxon>
        <taxon>Herpotrichiellaceae</taxon>
        <taxon>Exophiala</taxon>
    </lineage>
</organism>
<keyword evidence="4 8" id="KW-0479">Metal-binding</keyword>
<proteinExistence type="inferred from homology"/>
<evidence type="ECO:0000256" key="7">
    <source>
        <dbReference type="ARBA" id="ARBA00023033"/>
    </source>
</evidence>
<keyword evidence="12" id="KW-1185">Reference proteome</keyword>
<dbReference type="SUPFAM" id="SSF48264">
    <property type="entry name" value="Cytochrome P450"/>
    <property type="match status" value="1"/>
</dbReference>
<feature type="binding site" description="axial binding residue" evidence="8">
    <location>
        <position position="481"/>
    </location>
    <ligand>
        <name>heme</name>
        <dbReference type="ChEBI" id="CHEBI:30413"/>
    </ligand>
    <ligandPart>
        <name>Fe</name>
        <dbReference type="ChEBI" id="CHEBI:18248"/>
    </ligandPart>
</feature>
<evidence type="ECO:0008006" key="13">
    <source>
        <dbReference type="Google" id="ProtNLM"/>
    </source>
</evidence>
<dbReference type="PROSITE" id="PS00086">
    <property type="entry name" value="CYTOCHROME_P450"/>
    <property type="match status" value="1"/>
</dbReference>
<dbReference type="InterPro" id="IPR036396">
    <property type="entry name" value="Cyt_P450_sf"/>
</dbReference>
<dbReference type="GO" id="GO:0020037">
    <property type="term" value="F:heme binding"/>
    <property type="evidence" value="ECO:0007669"/>
    <property type="project" value="InterPro"/>
</dbReference>